<evidence type="ECO:0000313" key="6">
    <source>
        <dbReference type="Proteomes" id="UP000001307"/>
    </source>
</evidence>
<sequence>MKIFNFLLAAISQVNAITEVPLGISRQIYCETCHIMASELVGKLDELDGKGLTWDDEVIIILDHICGKRLYKEAAKEYKFPVDKMVRSCQAFLNRHEDTLEEALVRKFHHKMGVWLCHELSDACSGVVRLNADSPEDNKLTDDAINKMIKDNLHKVKKPVVGFNPNAPNVKTIKKPAHSEL</sequence>
<dbReference type="EMBL" id="FN653016">
    <property type="protein sequence ID" value="CBY07136.1"/>
    <property type="molecule type" value="Genomic_DNA"/>
</dbReference>
<dbReference type="InterPro" id="IPR008139">
    <property type="entry name" value="SaposinB_dom"/>
</dbReference>
<feature type="chain" id="PRO_5007653936" description="Saposin B-type domain-containing protein" evidence="2">
    <location>
        <begin position="17"/>
        <end position="181"/>
    </location>
</feature>
<dbReference type="InParanoid" id="E4WU77"/>
<gene>
    <name evidence="4" type="ORF">GSOID_T00006223001</name>
    <name evidence="5" type="ORF">GSOID_T00023587001</name>
</gene>
<dbReference type="OrthoDB" id="8897426at2759"/>
<name>E4WU77_OIKDI</name>
<keyword evidence="2" id="KW-0732">Signal</keyword>
<keyword evidence="6" id="KW-1185">Reference proteome</keyword>
<evidence type="ECO:0000256" key="1">
    <source>
        <dbReference type="ARBA" id="ARBA00023157"/>
    </source>
</evidence>
<dbReference type="Proteomes" id="UP000011014">
    <property type="component" value="Unassembled WGS sequence"/>
</dbReference>
<organism evidence="4">
    <name type="scientific">Oikopleura dioica</name>
    <name type="common">Tunicate</name>
    <dbReference type="NCBI Taxonomy" id="34765"/>
    <lineage>
        <taxon>Eukaryota</taxon>
        <taxon>Metazoa</taxon>
        <taxon>Chordata</taxon>
        <taxon>Tunicata</taxon>
        <taxon>Appendicularia</taxon>
        <taxon>Copelata</taxon>
        <taxon>Oikopleuridae</taxon>
        <taxon>Oikopleura</taxon>
    </lineage>
</organism>
<protein>
    <recommendedName>
        <fullName evidence="3">Saposin B-type domain-containing protein</fullName>
    </recommendedName>
</protein>
<feature type="signal peptide" evidence="2">
    <location>
        <begin position="1"/>
        <end position="16"/>
    </location>
</feature>
<evidence type="ECO:0000313" key="4">
    <source>
        <dbReference type="EMBL" id="CBY07136.1"/>
    </source>
</evidence>
<accession>E4WU77</accession>
<evidence type="ECO:0000256" key="2">
    <source>
        <dbReference type="SAM" id="SignalP"/>
    </source>
</evidence>
<dbReference type="Proteomes" id="UP000001307">
    <property type="component" value="Unassembled WGS sequence"/>
</dbReference>
<reference evidence="4" key="1">
    <citation type="journal article" date="2010" name="Science">
        <title>Plasticity of animal genome architecture unmasked by rapid evolution of a pelagic tunicate.</title>
        <authorList>
            <person name="Denoeud F."/>
            <person name="Henriet S."/>
            <person name="Mungpakdee S."/>
            <person name="Aury J.M."/>
            <person name="Da Silva C."/>
            <person name="Brinkmann H."/>
            <person name="Mikhaleva J."/>
            <person name="Olsen L.C."/>
            <person name="Jubin C."/>
            <person name="Canestro C."/>
            <person name="Bouquet J.M."/>
            <person name="Danks G."/>
            <person name="Poulain J."/>
            <person name="Campsteijn C."/>
            <person name="Adamski M."/>
            <person name="Cross I."/>
            <person name="Yadetie F."/>
            <person name="Muffato M."/>
            <person name="Louis A."/>
            <person name="Butcher S."/>
            <person name="Tsagkogeorga G."/>
            <person name="Konrad A."/>
            <person name="Singh S."/>
            <person name="Jensen M.F."/>
            <person name="Cong E.H."/>
            <person name="Eikeseth-Otteraa H."/>
            <person name="Noel B."/>
            <person name="Anthouard V."/>
            <person name="Porcel B.M."/>
            <person name="Kachouri-Lafond R."/>
            <person name="Nishino A."/>
            <person name="Ugolini M."/>
            <person name="Chourrout P."/>
            <person name="Nishida H."/>
            <person name="Aasland R."/>
            <person name="Huzurbazar S."/>
            <person name="Westhof E."/>
            <person name="Delsuc F."/>
            <person name="Lehrach H."/>
            <person name="Reinhardt R."/>
            <person name="Weissenbach J."/>
            <person name="Roy S.W."/>
            <person name="Artiguenave F."/>
            <person name="Postlethwait J.H."/>
            <person name="Manak J.R."/>
            <person name="Thompson E.M."/>
            <person name="Jaillon O."/>
            <person name="Du Pasquier L."/>
            <person name="Boudinot P."/>
            <person name="Liberles D.A."/>
            <person name="Volff J.N."/>
            <person name="Philippe H."/>
            <person name="Lenhard B."/>
            <person name="Roest Crollius H."/>
            <person name="Wincker P."/>
            <person name="Chourrout D."/>
        </authorList>
    </citation>
    <scope>NUCLEOTIDE SEQUENCE [LARGE SCALE GENOMIC DNA]</scope>
</reference>
<evidence type="ECO:0000313" key="5">
    <source>
        <dbReference type="EMBL" id="CBY41509.1"/>
    </source>
</evidence>
<keyword evidence="1" id="KW-1015">Disulfide bond</keyword>
<dbReference type="PROSITE" id="PS50015">
    <property type="entry name" value="SAP_B"/>
    <property type="match status" value="1"/>
</dbReference>
<evidence type="ECO:0000259" key="3">
    <source>
        <dbReference type="PROSITE" id="PS50015"/>
    </source>
</evidence>
<dbReference type="AlphaFoldDB" id="E4WU77"/>
<proteinExistence type="predicted"/>
<dbReference type="EMBL" id="FN656476">
    <property type="protein sequence ID" value="CBY41509.1"/>
    <property type="molecule type" value="Genomic_DNA"/>
</dbReference>
<feature type="domain" description="Saposin B-type" evidence="3">
    <location>
        <begin position="26"/>
        <end position="128"/>
    </location>
</feature>